<protein>
    <submittedName>
        <fullName evidence="1">Unnamed protein product</fullName>
    </submittedName>
</protein>
<accession>A0ACB5U629</accession>
<evidence type="ECO:0000313" key="2">
    <source>
        <dbReference type="Proteomes" id="UP001165064"/>
    </source>
</evidence>
<dbReference type="EMBL" id="BSXS01012811">
    <property type="protein sequence ID" value="GMF03053.1"/>
    <property type="molecule type" value="Genomic_DNA"/>
</dbReference>
<keyword evidence="2" id="KW-1185">Reference proteome</keyword>
<comment type="caution">
    <text evidence="1">The sequence shown here is derived from an EMBL/GenBank/DDBJ whole genome shotgun (WGS) entry which is preliminary data.</text>
</comment>
<proteinExistence type="predicted"/>
<organism evidence="1 2">
    <name type="scientific">Ambrosiozyma monospora</name>
    <name type="common">Yeast</name>
    <name type="synonym">Endomycopsis monosporus</name>
    <dbReference type="NCBI Taxonomy" id="43982"/>
    <lineage>
        <taxon>Eukaryota</taxon>
        <taxon>Fungi</taxon>
        <taxon>Dikarya</taxon>
        <taxon>Ascomycota</taxon>
        <taxon>Saccharomycotina</taxon>
        <taxon>Pichiomycetes</taxon>
        <taxon>Pichiales</taxon>
        <taxon>Pichiaceae</taxon>
        <taxon>Ambrosiozyma</taxon>
    </lineage>
</organism>
<sequence length="242" mass="25980">MSQSASTLKKLSFELGGNAPFIVFDDADLEKAVDGAIASKLRQSGQTCVCANRLYIQEGIYDKFAKLITEKVSKLKQGHGLHEGVTHGPLIHERAVEKVKSQIQDAVDKGAKVLFGGKPATNLGPLFHQLTVLGDVPRNAIVNTDETFGPLVPLIKFKTEEEVIELANNTEYGLAGYFFTSDYKKIFRVGEALNVGMVGANSGGITEAALPFGGVGWSGFGREGSKYGIDDYIVIKSVVVAL</sequence>
<dbReference type="Proteomes" id="UP001165064">
    <property type="component" value="Unassembled WGS sequence"/>
</dbReference>
<gene>
    <name evidence="1" type="ORF">Amon02_001165700</name>
</gene>
<name>A0ACB5U629_AMBMO</name>
<evidence type="ECO:0000313" key="1">
    <source>
        <dbReference type="EMBL" id="GMF03053.1"/>
    </source>
</evidence>
<reference evidence="1" key="1">
    <citation type="submission" date="2023-04" db="EMBL/GenBank/DDBJ databases">
        <title>Ambrosiozyma monospora NBRC 10751.</title>
        <authorList>
            <person name="Ichikawa N."/>
            <person name="Sato H."/>
            <person name="Tonouchi N."/>
        </authorList>
    </citation>
    <scope>NUCLEOTIDE SEQUENCE</scope>
    <source>
        <strain evidence="1">NBRC 10751</strain>
    </source>
</reference>